<keyword evidence="6" id="KW-1185">Reference proteome</keyword>
<dbReference type="InterPro" id="IPR003882">
    <property type="entry name" value="Pistil_extensin"/>
</dbReference>
<proteinExistence type="predicted"/>
<dbReference type="Proteomes" id="UP000077755">
    <property type="component" value="Chromosome 1"/>
</dbReference>
<dbReference type="KEGG" id="dcr:108208348"/>
<feature type="chain" id="PRO_5007832609" evidence="3">
    <location>
        <begin position="25"/>
        <end position="242"/>
    </location>
</feature>
<evidence type="ECO:0000256" key="1">
    <source>
        <dbReference type="ARBA" id="ARBA00022729"/>
    </source>
</evidence>
<evidence type="ECO:0000256" key="3">
    <source>
        <dbReference type="SAM" id="SignalP"/>
    </source>
</evidence>
<dbReference type="Gramene" id="KZN11413">
    <property type="protein sequence ID" value="KZN11413"/>
    <property type="gene ID" value="DCAR_004069"/>
</dbReference>
<dbReference type="STRING" id="79200.A0A162B8R2"/>
<feature type="region of interest" description="Disordered" evidence="2">
    <location>
        <begin position="35"/>
        <end position="102"/>
    </location>
</feature>
<organism evidence="4">
    <name type="scientific">Daucus carota subsp. sativus</name>
    <name type="common">Carrot</name>
    <dbReference type="NCBI Taxonomy" id="79200"/>
    <lineage>
        <taxon>Eukaryota</taxon>
        <taxon>Viridiplantae</taxon>
        <taxon>Streptophyta</taxon>
        <taxon>Embryophyta</taxon>
        <taxon>Tracheophyta</taxon>
        <taxon>Spermatophyta</taxon>
        <taxon>Magnoliopsida</taxon>
        <taxon>eudicotyledons</taxon>
        <taxon>Gunneridae</taxon>
        <taxon>Pentapetalae</taxon>
        <taxon>asterids</taxon>
        <taxon>campanulids</taxon>
        <taxon>Apiales</taxon>
        <taxon>Apiaceae</taxon>
        <taxon>Apioideae</taxon>
        <taxon>Scandiceae</taxon>
        <taxon>Daucinae</taxon>
        <taxon>Daucus</taxon>
        <taxon>Daucus sect. Daucus</taxon>
    </lineage>
</organism>
<reference evidence="4" key="1">
    <citation type="journal article" date="2016" name="Nat. Genet.">
        <title>A high-quality carrot genome assembly provides new insights into carotenoid accumulation and asterid genome evolution.</title>
        <authorList>
            <person name="Iorizzo M."/>
            <person name="Ellison S."/>
            <person name="Senalik D."/>
            <person name="Zeng P."/>
            <person name="Satapoomin P."/>
            <person name="Huang J."/>
            <person name="Bowman M."/>
            <person name="Iovene M."/>
            <person name="Sanseverino W."/>
            <person name="Cavagnaro P."/>
            <person name="Yildiz M."/>
            <person name="Macko-Podgorni A."/>
            <person name="Moranska E."/>
            <person name="Grzebelus E."/>
            <person name="Grzebelus D."/>
            <person name="Ashrafi H."/>
            <person name="Zheng Z."/>
            <person name="Cheng S."/>
            <person name="Spooner D."/>
            <person name="Van Deynze A."/>
            <person name="Simon P."/>
        </authorList>
    </citation>
    <scope>NUCLEOTIDE SEQUENCE [LARGE SCALE GENOMIC DNA]</scope>
    <source>
        <tissue evidence="4">Leaf</tissue>
    </source>
</reference>
<dbReference type="GO" id="GO:0071944">
    <property type="term" value="C:cell periphery"/>
    <property type="evidence" value="ECO:0007669"/>
    <property type="project" value="TreeGrafter"/>
</dbReference>
<dbReference type="EMBL" id="LNRQ01000001">
    <property type="protein sequence ID" value="KZN11413.1"/>
    <property type="molecule type" value="Genomic_DNA"/>
</dbReference>
<protein>
    <submittedName>
        <fullName evidence="4">Uncharacterized protein</fullName>
    </submittedName>
</protein>
<feature type="signal peptide" evidence="3">
    <location>
        <begin position="1"/>
        <end position="24"/>
    </location>
</feature>
<evidence type="ECO:0000313" key="5">
    <source>
        <dbReference type="EMBL" id="WOG85156.1"/>
    </source>
</evidence>
<dbReference type="OrthoDB" id="665669at2759"/>
<name>A0A162B8R2_DAUCS</name>
<feature type="compositionally biased region" description="Pro residues" evidence="2">
    <location>
        <begin position="60"/>
        <end position="102"/>
    </location>
</feature>
<evidence type="ECO:0000313" key="6">
    <source>
        <dbReference type="Proteomes" id="UP000077755"/>
    </source>
</evidence>
<evidence type="ECO:0000313" key="4">
    <source>
        <dbReference type="EMBL" id="KZN11413.1"/>
    </source>
</evidence>
<dbReference type="PANTHER" id="PTHR33470:SF22">
    <property type="entry name" value="POLLEN OLE E 1 ALLERGEN AND EXTENSIN FAMILY PROTEIN"/>
    <property type="match status" value="1"/>
</dbReference>
<dbReference type="PRINTS" id="PR01218">
    <property type="entry name" value="PSTLEXTENSIN"/>
</dbReference>
<dbReference type="AlphaFoldDB" id="A0A162B8R2"/>
<keyword evidence="1 3" id="KW-0732">Signal</keyword>
<accession>A0A162B8R2</accession>
<gene>
    <name evidence="4" type="ORF">DCAR_004069</name>
    <name evidence="5" type="ORF">DCAR_0104343</name>
</gene>
<feature type="compositionally biased region" description="Basic residues" evidence="2">
    <location>
        <begin position="43"/>
        <end position="58"/>
    </location>
</feature>
<dbReference type="OMA" id="PPTHYNH"/>
<sequence length="242" mass="25655">MTALSPKPMGLLHLALLFSTFVFALGTATIAQPPTALAPAPAPHHHKPGGHHHHHKHAPTPAPAPLAKPPTHAPAPSPLKPPVKPPVQPVKPPVKAPSHAPTPLPARKLVAVQGVVYCKPCNYTGVETLLGATPLLGAVVKLQCNNTKYPLVVQGKTDKNGYFSLNAPKTITTYGVHKCRVFVVSSPEKKCDKPTNLRYGVKGAILEKSTKPPVSTKTPATFEMFSVGPFAFEPSTKKPCSH</sequence>
<dbReference type="Pfam" id="PF01190">
    <property type="entry name" value="Pollen_Ole_e_1"/>
    <property type="match status" value="1"/>
</dbReference>
<reference evidence="5" key="2">
    <citation type="submission" date="2022-03" db="EMBL/GenBank/DDBJ databases">
        <title>Draft title - Genomic analysis of global carrot germplasm unveils the trajectory of domestication and the origin of high carotenoid orange carrot.</title>
        <authorList>
            <person name="Iorizzo M."/>
            <person name="Ellison S."/>
            <person name="Senalik D."/>
            <person name="Macko-Podgorni A."/>
            <person name="Grzebelus D."/>
            <person name="Bostan H."/>
            <person name="Rolling W."/>
            <person name="Curaba J."/>
            <person name="Simon P."/>
        </authorList>
    </citation>
    <scope>NUCLEOTIDE SEQUENCE</scope>
    <source>
        <tissue evidence="5">Leaf</tissue>
    </source>
</reference>
<dbReference type="PANTHER" id="PTHR33470">
    <property type="entry name" value="OS01G0164075 PROTEIN"/>
    <property type="match status" value="1"/>
</dbReference>
<evidence type="ECO:0000256" key="2">
    <source>
        <dbReference type="SAM" id="MobiDB-lite"/>
    </source>
</evidence>
<dbReference type="EMBL" id="CP093343">
    <property type="protein sequence ID" value="WOG85156.1"/>
    <property type="molecule type" value="Genomic_DNA"/>
</dbReference>